<evidence type="ECO:0000313" key="10">
    <source>
        <dbReference type="EMBL" id="MED6268447.1"/>
    </source>
</evidence>
<comment type="caution">
    <text evidence="10">The sequence shown here is derived from an EMBL/GenBank/DDBJ whole genome shotgun (WGS) entry which is preliminary data.</text>
</comment>
<dbReference type="CDD" id="cd13940">
    <property type="entry name" value="ILEI_FAM3C"/>
    <property type="match status" value="1"/>
</dbReference>
<accession>A0ABU7D0K3</accession>
<keyword evidence="6" id="KW-1015">Disulfide bond</keyword>
<dbReference type="PROSITE" id="PS52031">
    <property type="entry name" value="GG_LECTIN"/>
    <property type="match status" value="1"/>
</dbReference>
<organism evidence="10 11">
    <name type="scientific">Characodon lateralis</name>
    <dbReference type="NCBI Taxonomy" id="208331"/>
    <lineage>
        <taxon>Eukaryota</taxon>
        <taxon>Metazoa</taxon>
        <taxon>Chordata</taxon>
        <taxon>Craniata</taxon>
        <taxon>Vertebrata</taxon>
        <taxon>Euteleostomi</taxon>
        <taxon>Actinopterygii</taxon>
        <taxon>Neopterygii</taxon>
        <taxon>Teleostei</taxon>
        <taxon>Neoteleostei</taxon>
        <taxon>Acanthomorphata</taxon>
        <taxon>Ovalentaria</taxon>
        <taxon>Atherinomorphae</taxon>
        <taxon>Cyprinodontiformes</taxon>
        <taxon>Goodeidae</taxon>
        <taxon>Characodon</taxon>
    </lineage>
</organism>
<evidence type="ECO:0000256" key="2">
    <source>
        <dbReference type="ARBA" id="ARBA00010905"/>
    </source>
</evidence>
<reference evidence="10 11" key="1">
    <citation type="submission" date="2021-06" db="EMBL/GenBank/DDBJ databases">
        <authorList>
            <person name="Palmer J.M."/>
        </authorList>
    </citation>
    <scope>NUCLEOTIDE SEQUENCE [LARGE SCALE GENOMIC DNA]</scope>
    <source>
        <strain evidence="10 11">CL_MEX2019</strain>
        <tissue evidence="10">Muscle</tissue>
    </source>
</reference>
<gene>
    <name evidence="10" type="ORF">CHARACLAT_022533</name>
</gene>
<keyword evidence="11" id="KW-1185">Reference proteome</keyword>
<keyword evidence="8" id="KW-1133">Transmembrane helix</keyword>
<dbReference type="PANTHER" id="PTHR14592">
    <property type="entry name" value="UNCHARACTERIZED FAM3"/>
    <property type="match status" value="1"/>
</dbReference>
<feature type="transmembrane region" description="Helical" evidence="8">
    <location>
        <begin position="35"/>
        <end position="56"/>
    </location>
</feature>
<dbReference type="Pfam" id="PF15711">
    <property type="entry name" value="ILEI"/>
    <property type="match status" value="1"/>
</dbReference>
<keyword evidence="5 7" id="KW-0430">Lectin</keyword>
<proteinExistence type="inferred from homology"/>
<evidence type="ECO:0000256" key="4">
    <source>
        <dbReference type="ARBA" id="ARBA00022729"/>
    </source>
</evidence>
<keyword evidence="3" id="KW-0964">Secreted</keyword>
<dbReference type="Proteomes" id="UP001352852">
    <property type="component" value="Unassembled WGS sequence"/>
</dbReference>
<evidence type="ECO:0000259" key="9">
    <source>
        <dbReference type="Pfam" id="PF15711"/>
    </source>
</evidence>
<keyword evidence="8" id="KW-0812">Transmembrane</keyword>
<evidence type="ECO:0000256" key="3">
    <source>
        <dbReference type="ARBA" id="ARBA00022525"/>
    </source>
</evidence>
<evidence type="ECO:0000256" key="1">
    <source>
        <dbReference type="ARBA" id="ARBA00004613"/>
    </source>
</evidence>
<keyword evidence="4" id="KW-0732">Signal</keyword>
<comment type="similarity">
    <text evidence="2">Belongs to the FAM3 family.</text>
</comment>
<evidence type="ECO:0000256" key="7">
    <source>
        <dbReference type="PROSITE-ProRule" id="PRU01375"/>
    </source>
</evidence>
<keyword evidence="8" id="KW-0472">Membrane</keyword>
<dbReference type="InterPro" id="IPR039220">
    <property type="entry name" value="FAM3"/>
</dbReference>
<protein>
    <recommendedName>
        <fullName evidence="9">ILEI/PANDER domain-containing protein</fullName>
    </recommendedName>
</protein>
<feature type="domain" description="ILEI/PANDER" evidence="9">
    <location>
        <begin position="130"/>
        <end position="217"/>
    </location>
</feature>
<comment type="subcellular location">
    <subcellularLocation>
        <location evidence="1">Secreted</location>
    </subcellularLocation>
</comment>
<evidence type="ECO:0000256" key="8">
    <source>
        <dbReference type="SAM" id="Phobius"/>
    </source>
</evidence>
<dbReference type="EMBL" id="JAHUTJ010010498">
    <property type="protein sequence ID" value="MED6268447.1"/>
    <property type="molecule type" value="Genomic_DNA"/>
</dbReference>
<dbReference type="InterPro" id="IPR039477">
    <property type="entry name" value="ILEI/PANDER_dom"/>
</dbReference>
<evidence type="ECO:0000313" key="11">
    <source>
        <dbReference type="Proteomes" id="UP001352852"/>
    </source>
</evidence>
<evidence type="ECO:0000256" key="5">
    <source>
        <dbReference type="ARBA" id="ARBA00022734"/>
    </source>
</evidence>
<sequence length="390" mass="43215">MHMVQYSANKWSNTAVDALKHLKQVYLVHVSPPGFLQALTLFILLLVIIFIVLQFYSDPIKDITKSLFISSRTFRTSSQSAEGPCLRKKVCPTNRLSFFIQSGAANVVPPKICVNNELVLGTVLNNAGGGINIVVVNGKTGEILKTDFFNMYSGKVEPLIEFLKNIETGSLVLMAVYDEGSRNLNDEAKKLIADLGSSMIQTLGYRDNWVFAGGKGSSGKGTFEQSAKNDKSTNKYEEWPEMVEIGFLDFDSVFCLWFSASACPCLTPLALEFDPVSVPGFTPQPNHWFIQPEPAWLSSPSRIIVKRTIAALCVPVTASADSSEDLDQSAIRFLSVGRFLINCLDHILFWILRLIPRLRRFRHEGNNFYAALHDSCLHVSALTACCAQSS</sequence>
<name>A0ABU7D0K3_9TELE</name>
<dbReference type="InterPro" id="IPR039475">
    <property type="entry name" value="ILEI_FAM3C"/>
</dbReference>
<evidence type="ECO:0000256" key="6">
    <source>
        <dbReference type="ARBA" id="ARBA00023157"/>
    </source>
</evidence>